<comment type="caution">
    <text evidence="3">The sequence shown here is derived from an EMBL/GenBank/DDBJ whole genome shotgun (WGS) entry which is preliminary data.</text>
</comment>
<feature type="compositionally biased region" description="Basic and acidic residues" evidence="2">
    <location>
        <begin position="1"/>
        <end position="19"/>
    </location>
</feature>
<organism evidence="3">
    <name type="scientific">marine sediment metagenome</name>
    <dbReference type="NCBI Taxonomy" id="412755"/>
    <lineage>
        <taxon>unclassified sequences</taxon>
        <taxon>metagenomes</taxon>
        <taxon>ecological metagenomes</taxon>
    </lineage>
</organism>
<name>A0A0F9J6R0_9ZZZZ</name>
<sequence length="105" mass="11811">MKENEQTDKINEKGTEDNKPLAPDKPISLIDEARAIRDEIRTSRDELKAEKEELIKIKSDALLSGTVGGRVEPKLVSEKDKKIEGALEFFKGSQLETDIKKANEM</sequence>
<dbReference type="EMBL" id="LAZR01018821">
    <property type="protein sequence ID" value="KKL94852.1"/>
    <property type="molecule type" value="Genomic_DNA"/>
</dbReference>
<keyword evidence="1" id="KW-0175">Coiled coil</keyword>
<evidence type="ECO:0000256" key="2">
    <source>
        <dbReference type="SAM" id="MobiDB-lite"/>
    </source>
</evidence>
<proteinExistence type="predicted"/>
<feature type="coiled-coil region" evidence="1">
    <location>
        <begin position="30"/>
        <end position="60"/>
    </location>
</feature>
<dbReference type="AlphaFoldDB" id="A0A0F9J6R0"/>
<evidence type="ECO:0000256" key="1">
    <source>
        <dbReference type="SAM" id="Coils"/>
    </source>
</evidence>
<evidence type="ECO:0000313" key="3">
    <source>
        <dbReference type="EMBL" id="KKL94852.1"/>
    </source>
</evidence>
<reference evidence="3" key="1">
    <citation type="journal article" date="2015" name="Nature">
        <title>Complex archaea that bridge the gap between prokaryotes and eukaryotes.</title>
        <authorList>
            <person name="Spang A."/>
            <person name="Saw J.H."/>
            <person name="Jorgensen S.L."/>
            <person name="Zaremba-Niedzwiedzka K."/>
            <person name="Martijn J."/>
            <person name="Lind A.E."/>
            <person name="van Eijk R."/>
            <person name="Schleper C."/>
            <person name="Guy L."/>
            <person name="Ettema T.J."/>
        </authorList>
    </citation>
    <scope>NUCLEOTIDE SEQUENCE</scope>
</reference>
<accession>A0A0F9J6R0</accession>
<gene>
    <name evidence="3" type="ORF">LCGC14_1860570</name>
</gene>
<feature type="region of interest" description="Disordered" evidence="2">
    <location>
        <begin position="1"/>
        <end position="26"/>
    </location>
</feature>
<protein>
    <submittedName>
        <fullName evidence="3">Uncharacterized protein</fullName>
    </submittedName>
</protein>